<comment type="subcellular location">
    <subcellularLocation>
        <location evidence="1">Membrane</location>
        <topology evidence="1">Multi-pass membrane protein</topology>
    </subcellularLocation>
</comment>
<evidence type="ECO:0000256" key="4">
    <source>
        <dbReference type="ARBA" id="ARBA00022989"/>
    </source>
</evidence>
<evidence type="ECO:0000256" key="1">
    <source>
        <dbReference type="ARBA" id="ARBA00004141"/>
    </source>
</evidence>
<proteinExistence type="inferred from homology"/>
<dbReference type="RefSeq" id="WP_112430913.1">
    <property type="nucleotide sequence ID" value="NZ_MCIF01000002.1"/>
</dbReference>
<protein>
    <recommendedName>
        <fullName evidence="9">Tryptophan-rich sensory protein</fullName>
    </recommendedName>
</protein>
<evidence type="ECO:0000313" key="8">
    <source>
        <dbReference type="Proteomes" id="UP000248706"/>
    </source>
</evidence>
<reference evidence="7 8" key="1">
    <citation type="submission" date="2016-08" db="EMBL/GenBank/DDBJ databases">
        <title>Analysis of Carbohydrate Active Enzymes in Thermogemmatispora T81 Reveals Carbohydrate Degradation Ability.</title>
        <authorList>
            <person name="Tomazini A."/>
            <person name="Lal S."/>
            <person name="Stott M."/>
            <person name="Henrissat B."/>
            <person name="Polikarpov I."/>
            <person name="Sparling R."/>
            <person name="Levin D.B."/>
        </authorList>
    </citation>
    <scope>NUCLEOTIDE SEQUENCE [LARGE SCALE GENOMIC DNA]</scope>
    <source>
        <strain evidence="7 8">T81</strain>
    </source>
</reference>
<dbReference type="InterPro" id="IPR038330">
    <property type="entry name" value="TspO/MBR-related_sf"/>
</dbReference>
<gene>
    <name evidence="7" type="ORF">A4R35_15470</name>
</gene>
<dbReference type="Gene3D" id="1.20.1260.100">
    <property type="entry name" value="TspO/MBR protein"/>
    <property type="match status" value="1"/>
</dbReference>
<feature type="transmembrane region" description="Helical" evidence="6">
    <location>
        <begin position="123"/>
        <end position="145"/>
    </location>
</feature>
<sequence length="225" mass="25277">MARALKRGEDRLERGGGWWSLARALWVREAGRPWRWYHGLLFYLLVQGLTFALSGLVNRWQGRRISGPGQLLGDVSYFEALRQSIFAPPAWVFGPAWTINNLSAIWGLLRVLNKPVNSEGRTAYLALQAASWLDYIIFSAAYFGLRSPLNALLLTLCMLGLTVASVLVALLRLRDTLVALSLATLFLWLLLASTAAIFQALWNRDAFYGVGPFAEPQPRLLKRMK</sequence>
<evidence type="ECO:0000256" key="3">
    <source>
        <dbReference type="ARBA" id="ARBA00022692"/>
    </source>
</evidence>
<keyword evidence="4 6" id="KW-1133">Transmembrane helix</keyword>
<dbReference type="Pfam" id="PF03073">
    <property type="entry name" value="TspO_MBR"/>
    <property type="match status" value="1"/>
</dbReference>
<keyword evidence="8" id="KW-1185">Reference proteome</keyword>
<dbReference type="EMBL" id="MCIF01000002">
    <property type="protein sequence ID" value="RAQ96936.1"/>
    <property type="molecule type" value="Genomic_DNA"/>
</dbReference>
<feature type="transmembrane region" description="Helical" evidence="6">
    <location>
        <begin position="151"/>
        <end position="171"/>
    </location>
</feature>
<accession>A0A328VGN8</accession>
<evidence type="ECO:0000256" key="5">
    <source>
        <dbReference type="ARBA" id="ARBA00023136"/>
    </source>
</evidence>
<name>A0A328VGN8_9CHLR</name>
<feature type="transmembrane region" description="Helical" evidence="6">
    <location>
        <begin position="36"/>
        <end position="57"/>
    </location>
</feature>
<evidence type="ECO:0000256" key="6">
    <source>
        <dbReference type="SAM" id="Phobius"/>
    </source>
</evidence>
<feature type="transmembrane region" description="Helical" evidence="6">
    <location>
        <begin position="178"/>
        <end position="202"/>
    </location>
</feature>
<evidence type="ECO:0000256" key="2">
    <source>
        <dbReference type="ARBA" id="ARBA00007524"/>
    </source>
</evidence>
<dbReference type="InterPro" id="IPR004307">
    <property type="entry name" value="TspO_MBR"/>
</dbReference>
<dbReference type="Proteomes" id="UP000248706">
    <property type="component" value="Unassembled WGS sequence"/>
</dbReference>
<keyword evidence="5 6" id="KW-0472">Membrane</keyword>
<comment type="similarity">
    <text evidence="2">Belongs to the TspO/BZRP family.</text>
</comment>
<evidence type="ECO:0008006" key="9">
    <source>
        <dbReference type="Google" id="ProtNLM"/>
    </source>
</evidence>
<organism evidence="7 8">
    <name type="scientific">Thermogemmatispora tikiterensis</name>
    <dbReference type="NCBI Taxonomy" id="1825093"/>
    <lineage>
        <taxon>Bacteria</taxon>
        <taxon>Bacillati</taxon>
        <taxon>Chloroflexota</taxon>
        <taxon>Ktedonobacteria</taxon>
        <taxon>Thermogemmatisporales</taxon>
        <taxon>Thermogemmatisporaceae</taxon>
        <taxon>Thermogemmatispora</taxon>
    </lineage>
</organism>
<dbReference type="AlphaFoldDB" id="A0A328VGN8"/>
<dbReference type="OrthoDB" id="155139at2"/>
<dbReference type="GO" id="GO:0016020">
    <property type="term" value="C:membrane"/>
    <property type="evidence" value="ECO:0007669"/>
    <property type="project" value="UniProtKB-SubCell"/>
</dbReference>
<evidence type="ECO:0000313" key="7">
    <source>
        <dbReference type="EMBL" id="RAQ96936.1"/>
    </source>
</evidence>
<keyword evidence="3 6" id="KW-0812">Transmembrane</keyword>
<comment type="caution">
    <text evidence="7">The sequence shown here is derived from an EMBL/GenBank/DDBJ whole genome shotgun (WGS) entry which is preliminary data.</text>
</comment>